<reference evidence="2 3" key="1">
    <citation type="journal article" date="2023" name="Int. J. Syst. Evol. Microbiol.">
        <title>Streptococcus sciuri sp. nov., Staphylococcus marylandisciuri sp. nov. and Staphylococcus americanisciuri sp. nov., isolated from faeces of eastern grey squirrel (Sciurus carolinensis).</title>
        <authorList>
            <person name="Volokhov D.V."/>
            <person name="Zagorodnyaya T.A."/>
            <person name="Furtak V.A."/>
            <person name="Nattanmai G."/>
            <person name="Randall L."/>
            <person name="Jose S."/>
            <person name="Gao Y."/>
            <person name="Eisenberg T."/>
            <person name="Delmonte P."/>
            <person name="Blom J."/>
            <person name="Mitchell K.K."/>
        </authorList>
    </citation>
    <scope>NUCLEOTIDE SEQUENCE [LARGE SCALE GENOMIC DNA]</scope>
    <source>
        <strain evidence="2 3">SQ9-PEA</strain>
    </source>
</reference>
<name>A0ABT2F4X5_9STRE</name>
<sequence>MKKFIRAEILKIYRQKFFIIALILYFVLSVFLLTHIRENTIVSQYRFFATITILLLTFYQILSIGELQDKKIIRYYLEYIPDRYKFICYEYLKYICLYIFLNFIFCSFQVFRFDRIEQNILIYFIIFCLYIGINMNILFYIEKTSVTIIVSSLLLWVLPNLVNFLLENKSFYSIQLFYYLSPDSFSSVTSTAIFTSSIYFVAMVLFSIIQFVRKEY</sequence>
<feature type="transmembrane region" description="Helical" evidence="1">
    <location>
        <begin position="12"/>
        <end position="33"/>
    </location>
</feature>
<accession>A0ABT2F4X5</accession>
<evidence type="ECO:0008006" key="4">
    <source>
        <dbReference type="Google" id="ProtNLM"/>
    </source>
</evidence>
<feature type="transmembrane region" description="Helical" evidence="1">
    <location>
        <begin position="45"/>
        <end position="65"/>
    </location>
</feature>
<feature type="transmembrane region" description="Helical" evidence="1">
    <location>
        <begin position="86"/>
        <end position="105"/>
    </location>
</feature>
<keyword evidence="3" id="KW-1185">Reference proteome</keyword>
<keyword evidence="1" id="KW-1133">Transmembrane helix</keyword>
<feature type="transmembrane region" description="Helical" evidence="1">
    <location>
        <begin position="120"/>
        <end position="141"/>
    </location>
</feature>
<evidence type="ECO:0000313" key="3">
    <source>
        <dbReference type="Proteomes" id="UP001206548"/>
    </source>
</evidence>
<organism evidence="2 3">
    <name type="scientific">Streptococcus sciuri</name>
    <dbReference type="NCBI Taxonomy" id="2973939"/>
    <lineage>
        <taxon>Bacteria</taxon>
        <taxon>Bacillati</taxon>
        <taxon>Bacillota</taxon>
        <taxon>Bacilli</taxon>
        <taxon>Lactobacillales</taxon>
        <taxon>Streptococcaceae</taxon>
        <taxon>Streptococcus</taxon>
    </lineage>
</organism>
<comment type="caution">
    <text evidence="2">The sequence shown here is derived from an EMBL/GenBank/DDBJ whole genome shotgun (WGS) entry which is preliminary data.</text>
</comment>
<keyword evidence="1" id="KW-0472">Membrane</keyword>
<feature type="transmembrane region" description="Helical" evidence="1">
    <location>
        <begin position="148"/>
        <end position="166"/>
    </location>
</feature>
<dbReference type="RefSeq" id="WP_259136596.1">
    <property type="nucleotide sequence ID" value="NZ_JANUXX010000001.1"/>
</dbReference>
<dbReference type="Proteomes" id="UP001206548">
    <property type="component" value="Unassembled WGS sequence"/>
</dbReference>
<gene>
    <name evidence="2" type="ORF">NXS10_00710</name>
</gene>
<protein>
    <recommendedName>
        <fullName evidence="4">ABC transporter permease</fullName>
    </recommendedName>
</protein>
<dbReference type="EMBL" id="JANUXX010000001">
    <property type="protein sequence ID" value="MCS4487503.1"/>
    <property type="molecule type" value="Genomic_DNA"/>
</dbReference>
<evidence type="ECO:0000313" key="2">
    <source>
        <dbReference type="EMBL" id="MCS4487503.1"/>
    </source>
</evidence>
<feature type="transmembrane region" description="Helical" evidence="1">
    <location>
        <begin position="186"/>
        <end position="212"/>
    </location>
</feature>
<keyword evidence="1" id="KW-0812">Transmembrane</keyword>
<proteinExistence type="predicted"/>
<evidence type="ECO:0000256" key="1">
    <source>
        <dbReference type="SAM" id="Phobius"/>
    </source>
</evidence>